<dbReference type="HOGENOM" id="CLU_3171254_0_0_6"/>
<proteinExistence type="predicted"/>
<evidence type="ECO:0000256" key="1">
    <source>
        <dbReference type="SAM" id="Phobius"/>
    </source>
</evidence>
<keyword evidence="3" id="KW-1185">Reference proteome</keyword>
<dbReference type="AlphaFoldDB" id="K7A6J7"/>
<name>K7A6J7_9ALTE</name>
<keyword evidence="1" id="KW-0472">Membrane</keyword>
<dbReference type="KEGG" id="gps:C427_2293"/>
<organism evidence="2 3">
    <name type="scientific">Paraglaciecola psychrophila 170</name>
    <dbReference type="NCBI Taxonomy" id="1129794"/>
    <lineage>
        <taxon>Bacteria</taxon>
        <taxon>Pseudomonadati</taxon>
        <taxon>Pseudomonadota</taxon>
        <taxon>Gammaproteobacteria</taxon>
        <taxon>Alteromonadales</taxon>
        <taxon>Alteromonadaceae</taxon>
        <taxon>Paraglaciecola</taxon>
    </lineage>
</organism>
<keyword evidence="1" id="KW-0812">Transmembrane</keyword>
<evidence type="ECO:0000313" key="2">
    <source>
        <dbReference type="EMBL" id="AGH44402.1"/>
    </source>
</evidence>
<sequence>MITIIWSFWEADGQVWALLPRLFGLLLVLVLLLPLSEKMQHIPLKLK</sequence>
<keyword evidence="1" id="KW-1133">Transmembrane helix</keyword>
<accession>K7A6J7</accession>
<evidence type="ECO:0000313" key="3">
    <source>
        <dbReference type="Proteomes" id="UP000011864"/>
    </source>
</evidence>
<protein>
    <submittedName>
        <fullName evidence="2">Uncharacterized protein</fullName>
    </submittedName>
</protein>
<dbReference type="PATRIC" id="fig|1129794.4.peg.2268"/>
<reference evidence="2 3" key="1">
    <citation type="journal article" date="2013" name="Genome Announc.">
        <title>Complete Genome Sequence of Glaciecola psychrophila Strain 170T.</title>
        <authorList>
            <person name="Yin J."/>
            <person name="Chen J."/>
            <person name="Liu G."/>
            <person name="Yu Y."/>
            <person name="Song L."/>
            <person name="Wang X."/>
            <person name="Qu X."/>
        </authorList>
    </citation>
    <scope>NUCLEOTIDE SEQUENCE [LARGE SCALE GENOMIC DNA]</scope>
    <source>
        <strain evidence="2 3">170</strain>
    </source>
</reference>
<feature type="transmembrane region" description="Helical" evidence="1">
    <location>
        <begin position="15"/>
        <end position="35"/>
    </location>
</feature>
<dbReference type="EMBL" id="CP003837">
    <property type="protein sequence ID" value="AGH44402.1"/>
    <property type="molecule type" value="Genomic_DNA"/>
</dbReference>
<gene>
    <name evidence="2" type="ORF">C427_2293</name>
</gene>
<dbReference type="STRING" id="1129794.C427_2293"/>
<dbReference type="Proteomes" id="UP000011864">
    <property type="component" value="Chromosome"/>
</dbReference>